<evidence type="ECO:0000313" key="1">
    <source>
        <dbReference type="EMBL" id="KAH0914594.1"/>
    </source>
</evidence>
<organism evidence="1 2">
    <name type="scientific">Brassica napus</name>
    <name type="common">Rape</name>
    <dbReference type="NCBI Taxonomy" id="3708"/>
    <lineage>
        <taxon>Eukaryota</taxon>
        <taxon>Viridiplantae</taxon>
        <taxon>Streptophyta</taxon>
        <taxon>Embryophyta</taxon>
        <taxon>Tracheophyta</taxon>
        <taxon>Spermatophyta</taxon>
        <taxon>Magnoliopsida</taxon>
        <taxon>eudicotyledons</taxon>
        <taxon>Gunneridae</taxon>
        <taxon>Pentapetalae</taxon>
        <taxon>rosids</taxon>
        <taxon>malvids</taxon>
        <taxon>Brassicales</taxon>
        <taxon>Brassicaceae</taxon>
        <taxon>Brassiceae</taxon>
        <taxon>Brassica</taxon>
    </lineage>
</organism>
<keyword evidence="2" id="KW-1185">Reference proteome</keyword>
<accession>A0ABQ8CBY2</accession>
<feature type="non-terminal residue" evidence="1">
    <location>
        <position position="1"/>
    </location>
</feature>
<sequence>VNIFAKADGLQNQAQPLEDFARRLKPKTFDQLVSNCADNVHLEVNDYLTTFLYKFGRNEKQNNPFHRASLAQIKIKPVFENTPELPRSRPGKRWMCCHRGVEELIGVARR</sequence>
<dbReference type="EMBL" id="JAGKQM010000008">
    <property type="protein sequence ID" value="KAH0914594.1"/>
    <property type="molecule type" value="Genomic_DNA"/>
</dbReference>
<reference evidence="1 2" key="1">
    <citation type="submission" date="2021-05" db="EMBL/GenBank/DDBJ databases">
        <title>Genome Assembly of Synthetic Allotetraploid Brassica napus Reveals Homoeologous Exchanges between Subgenomes.</title>
        <authorList>
            <person name="Davis J.T."/>
        </authorList>
    </citation>
    <scope>NUCLEOTIDE SEQUENCE [LARGE SCALE GENOMIC DNA]</scope>
    <source>
        <strain evidence="2">cv. Da-Ae</strain>
        <tissue evidence="1">Seedling</tissue>
    </source>
</reference>
<dbReference type="Proteomes" id="UP000824890">
    <property type="component" value="Unassembled WGS sequence"/>
</dbReference>
<name>A0ABQ8CBY2_BRANA</name>
<protein>
    <submittedName>
        <fullName evidence="1">Uncharacterized protein</fullName>
    </submittedName>
</protein>
<comment type="caution">
    <text evidence="1">The sequence shown here is derived from an EMBL/GenBank/DDBJ whole genome shotgun (WGS) entry which is preliminary data.</text>
</comment>
<proteinExistence type="predicted"/>
<gene>
    <name evidence="1" type="ORF">HID58_029040</name>
</gene>
<evidence type="ECO:0000313" key="2">
    <source>
        <dbReference type="Proteomes" id="UP000824890"/>
    </source>
</evidence>